<protein>
    <submittedName>
        <fullName evidence="6">Uncharacterized protein</fullName>
    </submittedName>
</protein>
<dbReference type="GO" id="GO:0000062">
    <property type="term" value="F:fatty-acyl-CoA binding"/>
    <property type="evidence" value="ECO:0007669"/>
    <property type="project" value="TreeGrafter"/>
</dbReference>
<dbReference type="InterPro" id="IPR002110">
    <property type="entry name" value="Ankyrin_rpt"/>
</dbReference>
<evidence type="ECO:0000256" key="2">
    <source>
        <dbReference type="PROSITE-ProRule" id="PRU00023"/>
    </source>
</evidence>
<name>A0A6U6CTL6_GUITH</name>
<dbReference type="PANTHER" id="PTHR24119">
    <property type="entry name" value="ACYL-COA-BINDING DOMAIN-CONTAINING PROTEIN 6"/>
    <property type="match status" value="1"/>
</dbReference>
<evidence type="ECO:0000256" key="3">
    <source>
        <dbReference type="SAM" id="Coils"/>
    </source>
</evidence>
<gene>
    <name evidence="5" type="ORF">GTHE00462_LOCUS33795</name>
    <name evidence="6" type="ORF">GTHE00462_LOCUS33797</name>
</gene>
<proteinExistence type="predicted"/>
<dbReference type="PANTHER" id="PTHR24119:SF0">
    <property type="entry name" value="ACYL-COA-BINDING DOMAIN-CONTAINING PROTEIN 6"/>
    <property type="match status" value="1"/>
</dbReference>
<evidence type="ECO:0000313" key="6">
    <source>
        <dbReference type="EMBL" id="CAE2331977.1"/>
    </source>
</evidence>
<dbReference type="InterPro" id="IPR036770">
    <property type="entry name" value="Ankyrin_rpt-contain_sf"/>
</dbReference>
<dbReference type="EMBL" id="HBKN01043144">
    <property type="protein sequence ID" value="CAE2331974.1"/>
    <property type="molecule type" value="Transcribed_RNA"/>
</dbReference>
<keyword evidence="1" id="KW-0446">Lipid-binding</keyword>
<dbReference type="SMART" id="SM00248">
    <property type="entry name" value="ANK"/>
    <property type="match status" value="2"/>
</dbReference>
<keyword evidence="3" id="KW-0175">Coiled coil</keyword>
<dbReference type="SUPFAM" id="SSF48403">
    <property type="entry name" value="Ankyrin repeat"/>
    <property type="match status" value="1"/>
</dbReference>
<feature type="coiled-coil region" evidence="3">
    <location>
        <begin position="81"/>
        <end position="115"/>
    </location>
</feature>
<reference evidence="6" key="1">
    <citation type="submission" date="2021-01" db="EMBL/GenBank/DDBJ databases">
        <authorList>
            <person name="Corre E."/>
            <person name="Pelletier E."/>
            <person name="Niang G."/>
            <person name="Scheremetjew M."/>
            <person name="Finn R."/>
            <person name="Kale V."/>
            <person name="Holt S."/>
            <person name="Cochrane G."/>
            <person name="Meng A."/>
            <person name="Brown T."/>
            <person name="Cohen L."/>
        </authorList>
    </citation>
    <scope>NUCLEOTIDE SEQUENCE</scope>
    <source>
        <strain evidence="6">CCMP 2712</strain>
    </source>
</reference>
<accession>A0A6U6CTL6</accession>
<evidence type="ECO:0000256" key="1">
    <source>
        <dbReference type="ARBA" id="ARBA00023121"/>
    </source>
</evidence>
<keyword evidence="2" id="KW-0040">ANK repeat</keyword>
<dbReference type="Gene3D" id="1.25.40.20">
    <property type="entry name" value="Ankyrin repeat-containing domain"/>
    <property type="match status" value="1"/>
</dbReference>
<feature type="compositionally biased region" description="Basic and acidic residues" evidence="4">
    <location>
        <begin position="170"/>
        <end position="181"/>
    </location>
</feature>
<feature type="coiled-coil region" evidence="3">
    <location>
        <begin position="250"/>
        <end position="277"/>
    </location>
</feature>
<dbReference type="AlphaFoldDB" id="A0A6U6CTL6"/>
<organism evidence="6">
    <name type="scientific">Guillardia theta</name>
    <name type="common">Cryptophyte</name>
    <name type="synonym">Cryptomonas phi</name>
    <dbReference type="NCBI Taxonomy" id="55529"/>
    <lineage>
        <taxon>Eukaryota</taxon>
        <taxon>Cryptophyceae</taxon>
        <taxon>Pyrenomonadales</taxon>
        <taxon>Geminigeraceae</taxon>
        <taxon>Guillardia</taxon>
    </lineage>
</organism>
<feature type="repeat" description="ANK" evidence="2">
    <location>
        <begin position="341"/>
        <end position="373"/>
    </location>
</feature>
<dbReference type="PROSITE" id="PS50088">
    <property type="entry name" value="ANK_REPEAT"/>
    <property type="match status" value="1"/>
</dbReference>
<dbReference type="Pfam" id="PF12796">
    <property type="entry name" value="Ank_2"/>
    <property type="match status" value="1"/>
</dbReference>
<evidence type="ECO:0000313" key="5">
    <source>
        <dbReference type="EMBL" id="CAE2331974.1"/>
    </source>
</evidence>
<dbReference type="PROSITE" id="PS50297">
    <property type="entry name" value="ANK_REP_REGION"/>
    <property type="match status" value="1"/>
</dbReference>
<dbReference type="EMBL" id="HBKN01043146">
    <property type="protein sequence ID" value="CAE2331977.1"/>
    <property type="molecule type" value="Transcribed_RNA"/>
</dbReference>
<feature type="coiled-coil region" evidence="3">
    <location>
        <begin position="302"/>
        <end position="329"/>
    </location>
</feature>
<sequence>MKAKAIREYRGSSLWDPNLCQSYMPCDNATLLLRAAYTADSESISNFPVAVELWQDHLERQEQPRKLAPLIERVEYDLMELRGVESKEEIQQLKIARLESELETLKREQEVLEADSALSVREIEDMKQKQFKFPRQDVEEDLDIDRKLQEIEDDQTLSQGRKRVAKAKLLQEKSDHEDKQRHPASRQTSSLINEWNNQYLRWMPVQLSASTGDASSFSRLLDLGAYIATDELLRKKQLKEENIGKLCRENQISESRIRSLQSDIAAVQEQIDKNERSIASPNLSPAEFSQLQSELRIGRERLLSLQRDLASIQESVEEKANEVNKEQVKVHVISRCLGDHFSVSALHVACQYGHEGIVEEILQRGGTVDISDLRGQTPLHYASAYGNYACINVFSRYLSEDKIRKLCSMHDKYNQRFMDYANDPRCRAAISRLLAKVGEGNGGASGHSQVCRTGSLAALISLRILQAGVKPPAERLSLMPPHLERFQLRGARGVVLKALFHYLCSLAWSHLRAGQVLRAFAFIQHFS</sequence>
<feature type="region of interest" description="Disordered" evidence="4">
    <location>
        <begin position="170"/>
        <end position="190"/>
    </location>
</feature>
<evidence type="ECO:0000256" key="4">
    <source>
        <dbReference type="SAM" id="MobiDB-lite"/>
    </source>
</evidence>